<dbReference type="PANTHER" id="PTHR43617">
    <property type="entry name" value="L-AMINO ACID N-ACETYLTRANSFERASE"/>
    <property type="match status" value="1"/>
</dbReference>
<evidence type="ECO:0000313" key="3">
    <source>
        <dbReference type="Proteomes" id="UP001275436"/>
    </source>
</evidence>
<dbReference type="SUPFAM" id="SSF55729">
    <property type="entry name" value="Acyl-CoA N-acyltransferases (Nat)"/>
    <property type="match status" value="1"/>
</dbReference>
<organism evidence="2 3">
    <name type="scientific">Oceanobacillus kimchii</name>
    <dbReference type="NCBI Taxonomy" id="746691"/>
    <lineage>
        <taxon>Bacteria</taxon>
        <taxon>Bacillati</taxon>
        <taxon>Bacillota</taxon>
        <taxon>Bacilli</taxon>
        <taxon>Bacillales</taxon>
        <taxon>Bacillaceae</taxon>
        <taxon>Oceanobacillus</taxon>
    </lineage>
</organism>
<dbReference type="Gene3D" id="3.40.630.30">
    <property type="match status" value="1"/>
</dbReference>
<reference evidence="2 3" key="1">
    <citation type="submission" date="2023-02" db="EMBL/GenBank/DDBJ databases">
        <title>Oceanobacillus kimchii IFOP_LL358 isolated form Alexandrium catenella lab strain.</title>
        <authorList>
            <person name="Gajardo G."/>
            <person name="Ueki S."/>
            <person name="Maruyama F."/>
        </authorList>
    </citation>
    <scope>NUCLEOTIDE SEQUENCE [LARGE SCALE GENOMIC DNA]</scope>
    <source>
        <strain evidence="2 3">IFOP_LL358</strain>
    </source>
</reference>
<accession>A0ABQ5THG3</accession>
<dbReference type="Pfam" id="PF00583">
    <property type="entry name" value="Acetyltransf_1"/>
    <property type="match status" value="1"/>
</dbReference>
<dbReference type="RefSeq" id="WP_317957910.1">
    <property type="nucleotide sequence ID" value="NZ_BSKO01000001.1"/>
</dbReference>
<dbReference type="InterPro" id="IPR016181">
    <property type="entry name" value="Acyl_CoA_acyltransferase"/>
</dbReference>
<proteinExistence type="predicted"/>
<keyword evidence="3" id="KW-1185">Reference proteome</keyword>
<gene>
    <name evidence="2" type="ORF">MACH08_14850</name>
</gene>
<dbReference type="CDD" id="cd04301">
    <property type="entry name" value="NAT_SF"/>
    <property type="match status" value="1"/>
</dbReference>
<comment type="caution">
    <text evidence="2">The sequence shown here is derived from an EMBL/GenBank/DDBJ whole genome shotgun (WGS) entry which is preliminary data.</text>
</comment>
<evidence type="ECO:0000313" key="2">
    <source>
        <dbReference type="EMBL" id="GLO65701.1"/>
    </source>
</evidence>
<name>A0ABQ5THG3_9BACI</name>
<dbReference type="EMBL" id="BSKO01000001">
    <property type="protein sequence ID" value="GLO65701.1"/>
    <property type="molecule type" value="Genomic_DNA"/>
</dbReference>
<dbReference type="PROSITE" id="PS51186">
    <property type="entry name" value="GNAT"/>
    <property type="match status" value="1"/>
</dbReference>
<protein>
    <submittedName>
        <fullName evidence="2">Acetyltransferase</fullName>
    </submittedName>
</protein>
<sequence length="178" mass="20345">MRVRKALLEDVRGIAIVHVDSWKDTYKGIIPDSYLEKLTYQQREQIWESNISEDKSIILVAENEQGKIIGFASGGKRSTNTYENAGDLTSLYLLETYQGTGIGKQLLREVLLHLEELGYRKVFVEVLEDNRTRYFYEYYGAILTSSSSITIGGKVLSLLIYEWKHVSDVLHSLSGEEE</sequence>
<evidence type="ECO:0000259" key="1">
    <source>
        <dbReference type="PROSITE" id="PS51186"/>
    </source>
</evidence>
<feature type="domain" description="N-acetyltransferase" evidence="1">
    <location>
        <begin position="1"/>
        <end position="176"/>
    </location>
</feature>
<dbReference type="Proteomes" id="UP001275436">
    <property type="component" value="Unassembled WGS sequence"/>
</dbReference>
<dbReference type="InterPro" id="IPR000182">
    <property type="entry name" value="GNAT_dom"/>
</dbReference>
<dbReference type="PANTHER" id="PTHR43617:SF30">
    <property type="entry name" value="HISTONE ACETYLTRANSFERASE"/>
    <property type="match status" value="1"/>
</dbReference>
<dbReference type="InterPro" id="IPR050276">
    <property type="entry name" value="MshD_Acetyltransferase"/>
</dbReference>